<accession>A0ABR6X561</accession>
<feature type="chain" id="PRO_5045284100" description="Periplasmic copper-binding protein NosD beta helix domain-containing protein" evidence="1">
    <location>
        <begin position="25"/>
        <end position="231"/>
    </location>
</feature>
<keyword evidence="3" id="KW-1185">Reference proteome</keyword>
<dbReference type="RefSeq" id="WP_186922991.1">
    <property type="nucleotide sequence ID" value="NZ_JACOFW010000011.1"/>
</dbReference>
<organism evidence="2 3">
    <name type="scientific">Undibacterium seohonense</name>
    <dbReference type="NCBI Taxonomy" id="1344950"/>
    <lineage>
        <taxon>Bacteria</taxon>
        <taxon>Pseudomonadati</taxon>
        <taxon>Pseudomonadota</taxon>
        <taxon>Betaproteobacteria</taxon>
        <taxon>Burkholderiales</taxon>
        <taxon>Oxalobacteraceae</taxon>
        <taxon>Undibacterium</taxon>
    </lineage>
</organism>
<dbReference type="SUPFAM" id="SSF51126">
    <property type="entry name" value="Pectin lyase-like"/>
    <property type="match status" value="1"/>
</dbReference>
<reference evidence="2 3" key="1">
    <citation type="submission" date="2020-08" db="EMBL/GenBank/DDBJ databases">
        <title>Novel species isolated from subtropical streams in China.</title>
        <authorList>
            <person name="Lu H."/>
        </authorList>
    </citation>
    <scope>NUCLEOTIDE SEQUENCE [LARGE SCALE GENOMIC DNA]</scope>
    <source>
        <strain evidence="2 3">KACC 16656</strain>
    </source>
</reference>
<evidence type="ECO:0000313" key="3">
    <source>
        <dbReference type="Proteomes" id="UP000648257"/>
    </source>
</evidence>
<dbReference type="Proteomes" id="UP000648257">
    <property type="component" value="Unassembled WGS sequence"/>
</dbReference>
<evidence type="ECO:0008006" key="4">
    <source>
        <dbReference type="Google" id="ProtNLM"/>
    </source>
</evidence>
<name>A0ABR6X561_9BURK</name>
<evidence type="ECO:0000256" key="1">
    <source>
        <dbReference type="SAM" id="SignalP"/>
    </source>
</evidence>
<evidence type="ECO:0000313" key="2">
    <source>
        <dbReference type="EMBL" id="MBC3807912.1"/>
    </source>
</evidence>
<gene>
    <name evidence="2" type="ORF">H8K52_11205</name>
</gene>
<proteinExistence type="predicted"/>
<protein>
    <recommendedName>
        <fullName evidence="4">Periplasmic copper-binding protein NosD beta helix domain-containing protein</fullName>
    </recommendedName>
</protein>
<comment type="caution">
    <text evidence="2">The sequence shown here is derived from an EMBL/GenBank/DDBJ whole genome shotgun (WGS) entry which is preliminary data.</text>
</comment>
<feature type="signal peptide" evidence="1">
    <location>
        <begin position="1"/>
        <end position="24"/>
    </location>
</feature>
<dbReference type="InterPro" id="IPR011050">
    <property type="entry name" value="Pectin_lyase_fold/virulence"/>
</dbReference>
<sequence>MMILKRLKLFIFCMLIGLAYSNNAAACTAINSLPFAITTPGQYCLTSDLQSSAANGIQISIGASNVTLNLGGFSLKCVAGQNAIMGSQSVSNVSIENGSVRDCNYAVALSACTSCSVKNINAINNAVGISVGGFAAIVEHNQIRNDNPNSGTSILVNANASLIDGNHISGSITGIVNRGKGNIFRGNSFSMCQTAMRLDVRATYQDNLTQLCSTTFTGTELATSTNAGGNF</sequence>
<dbReference type="EMBL" id="JACOFW010000011">
    <property type="protein sequence ID" value="MBC3807912.1"/>
    <property type="molecule type" value="Genomic_DNA"/>
</dbReference>
<keyword evidence="1" id="KW-0732">Signal</keyword>